<protein>
    <submittedName>
        <fullName evidence="3">Phosducin-like protein 3</fullName>
    </submittedName>
</protein>
<dbReference type="PANTHER" id="PTHR45809:SF3">
    <property type="entry name" value="VIRAL IAP-ASSOCIATED FACTOR HOMOLOG"/>
    <property type="match status" value="1"/>
</dbReference>
<accession>A0A8J5CWX7</accession>
<dbReference type="PANTHER" id="PTHR45809">
    <property type="entry name" value="VIRAL IAP-ASSOCIATED FACTOR HOMOLOG"/>
    <property type="match status" value="1"/>
</dbReference>
<feature type="compositionally biased region" description="Acidic residues" evidence="2">
    <location>
        <begin position="91"/>
        <end position="101"/>
    </location>
</feature>
<proteinExistence type="inferred from homology"/>
<evidence type="ECO:0000313" key="4">
    <source>
        <dbReference type="Proteomes" id="UP000770661"/>
    </source>
</evidence>
<dbReference type="EMBL" id="JACEEZ010007355">
    <property type="protein sequence ID" value="KAG0724114.1"/>
    <property type="molecule type" value="Genomic_DNA"/>
</dbReference>
<dbReference type="InterPro" id="IPR036249">
    <property type="entry name" value="Thioredoxin-like_sf"/>
</dbReference>
<dbReference type="AlphaFoldDB" id="A0A8J5CWX7"/>
<keyword evidence="4" id="KW-1185">Reference proteome</keyword>
<dbReference type="GO" id="GO:0006457">
    <property type="term" value="P:protein folding"/>
    <property type="evidence" value="ECO:0007669"/>
    <property type="project" value="TreeGrafter"/>
</dbReference>
<dbReference type="OrthoDB" id="45518at2759"/>
<reference evidence="3" key="1">
    <citation type="submission" date="2020-07" db="EMBL/GenBank/DDBJ databases">
        <title>The High-quality genome of the commercially important snow crab, Chionoecetes opilio.</title>
        <authorList>
            <person name="Jeong J.-H."/>
            <person name="Ryu S."/>
        </authorList>
    </citation>
    <scope>NUCLEOTIDE SEQUENCE</scope>
    <source>
        <strain evidence="3">MADBK_172401_WGS</strain>
        <tissue evidence="3">Digestive gland</tissue>
    </source>
</reference>
<gene>
    <name evidence="3" type="primary">Pdcl3</name>
    <name evidence="3" type="ORF">GWK47_041307</name>
</gene>
<dbReference type="GO" id="GO:0005737">
    <property type="term" value="C:cytoplasm"/>
    <property type="evidence" value="ECO:0007669"/>
    <property type="project" value="TreeGrafter"/>
</dbReference>
<evidence type="ECO:0000256" key="1">
    <source>
        <dbReference type="ARBA" id="ARBA00009686"/>
    </source>
</evidence>
<evidence type="ECO:0000313" key="3">
    <source>
        <dbReference type="EMBL" id="KAG0724114.1"/>
    </source>
</evidence>
<organism evidence="3 4">
    <name type="scientific">Chionoecetes opilio</name>
    <name type="common">Atlantic snow crab</name>
    <name type="synonym">Cancer opilio</name>
    <dbReference type="NCBI Taxonomy" id="41210"/>
    <lineage>
        <taxon>Eukaryota</taxon>
        <taxon>Metazoa</taxon>
        <taxon>Ecdysozoa</taxon>
        <taxon>Arthropoda</taxon>
        <taxon>Crustacea</taxon>
        <taxon>Multicrustacea</taxon>
        <taxon>Malacostraca</taxon>
        <taxon>Eumalacostraca</taxon>
        <taxon>Eucarida</taxon>
        <taxon>Decapoda</taxon>
        <taxon>Pleocyemata</taxon>
        <taxon>Brachyura</taxon>
        <taxon>Eubrachyura</taxon>
        <taxon>Majoidea</taxon>
        <taxon>Majidae</taxon>
        <taxon>Chionoecetes</taxon>
    </lineage>
</organism>
<sequence length="101" mass="11289">MVKFLKAISTTCIPNFPDRNLPTIFVYSEGQMKRQLIGAASFGSDRIKLEELEWLLSRTGAFTTDLESDPRGPKVKDVMMGSLRGGRGDSSDENDSDENDW</sequence>
<dbReference type="Gene3D" id="3.40.30.10">
    <property type="entry name" value="Glutaredoxin"/>
    <property type="match status" value="1"/>
</dbReference>
<feature type="region of interest" description="Disordered" evidence="2">
    <location>
        <begin position="65"/>
        <end position="101"/>
    </location>
</feature>
<comment type="similarity">
    <text evidence="1">Belongs to the phosducin family.</text>
</comment>
<dbReference type="Proteomes" id="UP000770661">
    <property type="component" value="Unassembled WGS sequence"/>
</dbReference>
<evidence type="ECO:0000256" key="2">
    <source>
        <dbReference type="SAM" id="MobiDB-lite"/>
    </source>
</evidence>
<comment type="caution">
    <text evidence="3">The sequence shown here is derived from an EMBL/GenBank/DDBJ whole genome shotgun (WGS) entry which is preliminary data.</text>
</comment>
<feature type="compositionally biased region" description="Basic and acidic residues" evidence="2">
    <location>
        <begin position="68"/>
        <end position="77"/>
    </location>
</feature>
<name>A0A8J5CWX7_CHIOP</name>
<dbReference type="SUPFAM" id="SSF52833">
    <property type="entry name" value="Thioredoxin-like"/>
    <property type="match status" value="1"/>
</dbReference>
<dbReference type="InterPro" id="IPR051498">
    <property type="entry name" value="Phosducin-like_chap/apop_reg"/>
</dbReference>